<dbReference type="Proteomes" id="UP000236726">
    <property type="component" value="Unassembled WGS sequence"/>
</dbReference>
<keyword evidence="1" id="KW-0472">Membrane</keyword>
<reference evidence="2 3" key="1">
    <citation type="submission" date="2016-10" db="EMBL/GenBank/DDBJ databases">
        <authorList>
            <person name="de Groot N.N."/>
        </authorList>
    </citation>
    <scope>NUCLEOTIDE SEQUENCE [LARGE SCALE GENOMIC DNA]</scope>
    <source>
        <strain evidence="2 3">D15d</strain>
    </source>
</reference>
<feature type="transmembrane region" description="Helical" evidence="1">
    <location>
        <begin position="21"/>
        <end position="39"/>
    </location>
</feature>
<evidence type="ECO:0000256" key="1">
    <source>
        <dbReference type="SAM" id="Phobius"/>
    </source>
</evidence>
<keyword evidence="1" id="KW-1133">Transmembrane helix</keyword>
<dbReference type="AlphaFoldDB" id="A0A1H5VKB4"/>
<accession>A0A1H5VKB4</accession>
<protein>
    <recommendedName>
        <fullName evidence="4">Zn-finger containing protein</fullName>
    </recommendedName>
</protein>
<sequence length="134" mass="15993">MNNFRNKFASFMYGRYGMDQFSRFTSIVCMVLLVLTLFIHNSAVYFIAILLLIYTYFRVFSRNISKRSKENQRYLNIYYKCQGKLNYLKARIKDGKTHKIFKCPNCNQKIRVPKGKGKISIKCPKCRIEFIKRT</sequence>
<feature type="transmembrane region" description="Helical" evidence="1">
    <location>
        <begin position="45"/>
        <end position="61"/>
    </location>
</feature>
<keyword evidence="3" id="KW-1185">Reference proteome</keyword>
<evidence type="ECO:0008006" key="4">
    <source>
        <dbReference type="Google" id="ProtNLM"/>
    </source>
</evidence>
<evidence type="ECO:0000313" key="3">
    <source>
        <dbReference type="Proteomes" id="UP000236726"/>
    </source>
</evidence>
<keyword evidence="1" id="KW-0812">Transmembrane</keyword>
<name>A0A1H5VKB4_9FIRM</name>
<dbReference type="RefSeq" id="WP_027431146.1">
    <property type="nucleotide sequence ID" value="NZ_FNUL01000011.1"/>
</dbReference>
<proteinExistence type="predicted"/>
<evidence type="ECO:0000313" key="2">
    <source>
        <dbReference type="EMBL" id="SEF87258.1"/>
    </source>
</evidence>
<gene>
    <name evidence="2" type="ORF">SAMN05216537_11170</name>
</gene>
<dbReference type="EMBL" id="FNUL01000011">
    <property type="protein sequence ID" value="SEF87258.1"/>
    <property type="molecule type" value="Genomic_DNA"/>
</dbReference>
<organism evidence="2 3">
    <name type="scientific">Lachnospira multipara</name>
    <dbReference type="NCBI Taxonomy" id="28051"/>
    <lineage>
        <taxon>Bacteria</taxon>
        <taxon>Bacillati</taxon>
        <taxon>Bacillota</taxon>
        <taxon>Clostridia</taxon>
        <taxon>Lachnospirales</taxon>
        <taxon>Lachnospiraceae</taxon>
        <taxon>Lachnospira</taxon>
    </lineage>
</organism>